<evidence type="ECO:0000313" key="2">
    <source>
        <dbReference type="EMBL" id="KPA76225.1"/>
    </source>
</evidence>
<dbReference type="GO" id="GO:0031417">
    <property type="term" value="C:NatC complex"/>
    <property type="evidence" value="ECO:0007669"/>
    <property type="project" value="InterPro"/>
</dbReference>
<dbReference type="Pfam" id="PF25789">
    <property type="entry name" value="TPR_NAA35"/>
    <property type="match status" value="1"/>
</dbReference>
<dbReference type="GeneID" id="26908257"/>
<name>A0A0M9FUA2_LEPPY</name>
<comment type="caution">
    <text evidence="2">The sequence shown here is derived from an EMBL/GenBank/DDBJ whole genome shotgun (WGS) entry which is preliminary data.</text>
</comment>
<reference evidence="2 3" key="1">
    <citation type="submission" date="2015-07" db="EMBL/GenBank/DDBJ databases">
        <title>High-quality genome of monoxenous trypanosomatid Leptomonas pyrrhocoris.</title>
        <authorList>
            <person name="Flegontov P."/>
            <person name="Butenko A."/>
            <person name="Firsov S."/>
            <person name="Vlcek C."/>
            <person name="Logacheva M.D."/>
            <person name="Field M."/>
            <person name="Filatov D."/>
            <person name="Flegontova O."/>
            <person name="Gerasimov E."/>
            <person name="Jackson A.P."/>
            <person name="Kelly S."/>
            <person name="Opperdoes F."/>
            <person name="O'Reilly A."/>
            <person name="Votypka J."/>
            <person name="Yurchenko V."/>
            <person name="Lukes J."/>
        </authorList>
    </citation>
    <scope>NUCLEOTIDE SEQUENCE [LARGE SCALE GENOMIC DNA]</scope>
    <source>
        <strain evidence="2">H10</strain>
    </source>
</reference>
<evidence type="ECO:0000313" key="3">
    <source>
        <dbReference type="Proteomes" id="UP000037923"/>
    </source>
</evidence>
<dbReference type="Proteomes" id="UP000037923">
    <property type="component" value="Unassembled WGS sequence"/>
</dbReference>
<dbReference type="VEuPathDB" id="TriTrypDB:LpyrH10_21_1080"/>
<dbReference type="OrthoDB" id="269405at2759"/>
<evidence type="ECO:0000259" key="1">
    <source>
        <dbReference type="Pfam" id="PF25789"/>
    </source>
</evidence>
<feature type="domain" description="NAA35-like TPR repeats" evidence="1">
    <location>
        <begin position="295"/>
        <end position="671"/>
    </location>
</feature>
<dbReference type="InterPro" id="IPR057982">
    <property type="entry name" value="TPR_NAA35"/>
</dbReference>
<dbReference type="OMA" id="INKRTHV"/>
<dbReference type="RefSeq" id="XP_015654664.1">
    <property type="nucleotide sequence ID" value="XM_015806793.1"/>
</dbReference>
<protein>
    <recommendedName>
        <fullName evidence="1">NAA35-like TPR repeats domain-containing protein</fullName>
    </recommendedName>
</protein>
<dbReference type="EMBL" id="LGTL01000021">
    <property type="protein sequence ID" value="KPA76225.1"/>
    <property type="molecule type" value="Genomic_DNA"/>
</dbReference>
<gene>
    <name evidence="2" type="ORF">ABB37_07972</name>
</gene>
<accession>A0A0M9FUA2</accession>
<dbReference type="InterPro" id="IPR007244">
    <property type="entry name" value="Naa35_N"/>
</dbReference>
<dbReference type="PANTHER" id="PTHR21373">
    <property type="entry name" value="GLUCOSE REPRESSIBLE PROTEIN MAK10"/>
    <property type="match status" value="1"/>
</dbReference>
<proteinExistence type="predicted"/>
<keyword evidence="3" id="KW-1185">Reference proteome</keyword>
<dbReference type="PANTHER" id="PTHR21373:SF0">
    <property type="entry name" value="N-ALPHA-ACETYLTRANSFERASE 35, NATC AUXILIARY SUBUNIT"/>
    <property type="match status" value="1"/>
</dbReference>
<organism evidence="2 3">
    <name type="scientific">Leptomonas pyrrhocoris</name>
    <name type="common">Firebug parasite</name>
    <dbReference type="NCBI Taxonomy" id="157538"/>
    <lineage>
        <taxon>Eukaryota</taxon>
        <taxon>Discoba</taxon>
        <taxon>Euglenozoa</taxon>
        <taxon>Kinetoplastea</taxon>
        <taxon>Metakinetoplastina</taxon>
        <taxon>Trypanosomatida</taxon>
        <taxon>Trypanosomatidae</taxon>
        <taxon>Leishmaniinae</taxon>
        <taxon>Leptomonas</taxon>
    </lineage>
</organism>
<dbReference type="AlphaFoldDB" id="A0A0M9FUA2"/>
<sequence>MQPAQPLCDLNDTWEDAMGLFQDSLKGESTWSCHCLDGVDKEVILSAPEIMDPKTDSGFGYEKIHSLTHLLKTGEIPSAATIDSEAALLDVMDYIHVKELNHLQGYSLTQSYLDFPYFLRMDLLKEQNATLHAYCRGVLRSLDCVLRAVFSTTNRSDEEFMLVPPELDRQPNCTVDEIIAELETAAAKASSPAVAARLRFRKHFVSALSLLLDAKKKSDVEAGCDICQEALALLDGGLYKRTSEPAPAAALLREKEIAFWVSVITPTKALPSTSFADAMAAYRQMLQQLISFKTLVNIESLACIADFIQNFGALLPLLPVRSLCAVVLFSKDPNESFLHGQSLHRRLLETLSNKYGAPLYQKVFEGDEATVDGVVKYRVKLTMDPSKITPDYFMFLRQQTIDTMARWTREACKLYLVFLETMLCNRGLAHRRMMNLMADLIRFQEQSYTADLSIFLANAPGVSKELEAECIRCSTVLTLFSNDYVLRAMEIIMNFEVELDLLSQGELVPALWYINFAQRAQVENLSALALQSTQFIPKTLINKRTHVPVHNLALTTRTVAKMDLARDGILDACCSLSDATYLAACLMEKKNLIDLVSAPKHSLISVENVFNHRLLLCYGQLRSPPLRSYERCMSGRPSLDDASKIPVYAKKAAEVASNASEKLKAILSTSTLDDVRKGTIRRTAEGLEKTARVVAASLLAFATACESNEELKDYCATVERPGLPSALTFAFHKKKEVAA</sequence>